<keyword evidence="2" id="KW-0472">Membrane</keyword>
<comment type="caution">
    <text evidence="3">The sequence shown here is derived from an EMBL/GenBank/DDBJ whole genome shotgun (WGS) entry which is preliminary data.</text>
</comment>
<evidence type="ECO:0008006" key="5">
    <source>
        <dbReference type="Google" id="ProtNLM"/>
    </source>
</evidence>
<dbReference type="Proteomes" id="UP001247307">
    <property type="component" value="Unassembled WGS sequence"/>
</dbReference>
<dbReference type="EMBL" id="JAVDUI010000001">
    <property type="protein sequence ID" value="MDR6891325.1"/>
    <property type="molecule type" value="Genomic_DNA"/>
</dbReference>
<dbReference type="AlphaFoldDB" id="A0AAE4C7D1"/>
<gene>
    <name evidence="3" type="ORF">J2S35_000265</name>
</gene>
<keyword evidence="4" id="KW-1185">Reference proteome</keyword>
<keyword evidence="2" id="KW-1133">Transmembrane helix</keyword>
<reference evidence="3" key="1">
    <citation type="submission" date="2023-07" db="EMBL/GenBank/DDBJ databases">
        <title>Sequencing the genomes of 1000 actinobacteria strains.</title>
        <authorList>
            <person name="Klenk H.-P."/>
        </authorList>
    </citation>
    <scope>NUCLEOTIDE SEQUENCE</scope>
    <source>
        <strain evidence="3">DSM 13988</strain>
    </source>
</reference>
<name>A0AAE4C7D1_9MICC</name>
<protein>
    <recommendedName>
        <fullName evidence="5">Cell division protein FtsL</fullName>
    </recommendedName>
</protein>
<feature type="region of interest" description="Disordered" evidence="1">
    <location>
        <begin position="164"/>
        <end position="193"/>
    </location>
</feature>
<sequence>MTLAAAAVSAAPLPERAERESHSLAVVPGIAPRRYRGLFIAAVLLLVASVGCILGINITVSRQQYSLVELKNEQTALQESNAALQETLDNAEAPQVLAAKAQKLGLVNSTSFSVVDVKTGKITSNQAVTQAEGSLPAIAAPLAPRTKAGVDPTIDAQRVKETQTGVSGADLNGGTVPAPAQQPVVTKATPKKN</sequence>
<feature type="transmembrane region" description="Helical" evidence="2">
    <location>
        <begin position="35"/>
        <end position="56"/>
    </location>
</feature>
<evidence type="ECO:0000256" key="1">
    <source>
        <dbReference type="SAM" id="MobiDB-lite"/>
    </source>
</evidence>
<proteinExistence type="predicted"/>
<evidence type="ECO:0000256" key="2">
    <source>
        <dbReference type="SAM" id="Phobius"/>
    </source>
</evidence>
<keyword evidence="2" id="KW-0812">Transmembrane</keyword>
<evidence type="ECO:0000313" key="3">
    <source>
        <dbReference type="EMBL" id="MDR6891325.1"/>
    </source>
</evidence>
<evidence type="ECO:0000313" key="4">
    <source>
        <dbReference type="Proteomes" id="UP001247307"/>
    </source>
</evidence>
<dbReference type="RefSeq" id="WP_309848989.1">
    <property type="nucleotide sequence ID" value="NZ_BAAAIU010000004.1"/>
</dbReference>
<organism evidence="3 4">
    <name type="scientific">Falsarthrobacter nasiphocae</name>
    <dbReference type="NCBI Taxonomy" id="189863"/>
    <lineage>
        <taxon>Bacteria</taxon>
        <taxon>Bacillati</taxon>
        <taxon>Actinomycetota</taxon>
        <taxon>Actinomycetes</taxon>
        <taxon>Micrococcales</taxon>
        <taxon>Micrococcaceae</taxon>
        <taxon>Falsarthrobacter</taxon>
    </lineage>
</organism>
<accession>A0AAE4C7D1</accession>